<proteinExistence type="predicted"/>
<accession>C8NCD4</accession>
<dbReference type="EMBL" id="ACKY01000114">
    <property type="protein sequence ID" value="EEV87768.1"/>
    <property type="molecule type" value="Genomic_DNA"/>
</dbReference>
<dbReference type="HOGENOM" id="CLU_2367691_0_0_6"/>
<evidence type="ECO:0000313" key="2">
    <source>
        <dbReference type="Proteomes" id="UP000004870"/>
    </source>
</evidence>
<evidence type="ECO:0000313" key="1">
    <source>
        <dbReference type="EMBL" id="EEV87768.1"/>
    </source>
</evidence>
<reference evidence="1 2" key="1">
    <citation type="submission" date="2009-08" db="EMBL/GenBank/DDBJ databases">
        <authorList>
            <person name="Qin X."/>
            <person name="Bachman B."/>
            <person name="Battles P."/>
            <person name="Bell A."/>
            <person name="Bess C."/>
            <person name="Bickham C."/>
            <person name="Chaboub L."/>
            <person name="Chen D."/>
            <person name="Coyle M."/>
            <person name="Deiros D.R."/>
            <person name="Dinh H."/>
            <person name="Forbes L."/>
            <person name="Fowler G."/>
            <person name="Francisco L."/>
            <person name="Fu Q."/>
            <person name="Gubbala S."/>
            <person name="Hale W."/>
            <person name="Han Y."/>
            <person name="Hemphill L."/>
            <person name="Highlander S.K."/>
            <person name="Hirani K."/>
            <person name="Hogues M."/>
            <person name="Jackson L."/>
            <person name="Jakkamsetti A."/>
            <person name="Javaid M."/>
            <person name="Jiang H."/>
            <person name="Korchina V."/>
            <person name="Kovar C."/>
            <person name="Lara F."/>
            <person name="Lee S."/>
            <person name="Mata R."/>
            <person name="Mathew T."/>
            <person name="Moen C."/>
            <person name="Morales K."/>
            <person name="Munidasa M."/>
            <person name="Nazareth L."/>
            <person name="Ngo R."/>
            <person name="Nguyen L."/>
            <person name="Okwuonu G."/>
            <person name="Ongeri F."/>
            <person name="Patil S."/>
            <person name="Petrosino J."/>
            <person name="Pham C."/>
            <person name="Pham P."/>
            <person name="Pu L.-L."/>
            <person name="Puazo M."/>
            <person name="Raj R."/>
            <person name="Reid J."/>
            <person name="Rouhana J."/>
            <person name="Saada N."/>
            <person name="Shang Y."/>
            <person name="Simmons D."/>
            <person name="Thornton R."/>
            <person name="Warren J."/>
            <person name="Weissenberger G."/>
            <person name="Zhang J."/>
            <person name="Zhang L."/>
            <person name="Zhou C."/>
            <person name="Zhu D."/>
            <person name="Muzny D."/>
            <person name="Worley K."/>
            <person name="Gibbs R."/>
        </authorList>
    </citation>
    <scope>NUCLEOTIDE SEQUENCE [LARGE SCALE GENOMIC DNA]</scope>
    <source>
        <strain evidence="2">ATCC 15826 / DSM 8339 / NCTC 10426 / 6573</strain>
    </source>
</reference>
<gene>
    <name evidence="1" type="ORF">HMPREF0198_2162</name>
</gene>
<protein>
    <submittedName>
        <fullName evidence="1">Uncharacterized protein</fullName>
    </submittedName>
</protein>
<dbReference type="Proteomes" id="UP000004870">
    <property type="component" value="Unassembled WGS sequence"/>
</dbReference>
<dbReference type="GeneID" id="84789951"/>
<dbReference type="AlphaFoldDB" id="C8NCD4"/>
<name>C8NCD4_CARH6</name>
<comment type="caution">
    <text evidence="1">The sequence shown here is derived from an EMBL/GenBank/DDBJ whole genome shotgun (WGS) entry which is preliminary data.</text>
</comment>
<dbReference type="RefSeq" id="WP_004142406.1">
    <property type="nucleotide sequence ID" value="NZ_GG694027.1"/>
</dbReference>
<organism evidence="1 2">
    <name type="scientific">Cardiobacterium hominis (strain ATCC 15826 / DSM 8339 / NCTC 10426 / 6573)</name>
    <dbReference type="NCBI Taxonomy" id="638300"/>
    <lineage>
        <taxon>Bacteria</taxon>
        <taxon>Pseudomonadati</taxon>
        <taxon>Pseudomonadota</taxon>
        <taxon>Gammaproteobacteria</taxon>
        <taxon>Cardiobacteriales</taxon>
        <taxon>Cardiobacteriaceae</taxon>
        <taxon>Cardiobacterium</taxon>
    </lineage>
</organism>
<sequence length="95" mass="10590">MDKDTLKLIFSAVAARLIERGITCYVSFFENGTTQLSARFAVSSIYLSCDEVGPSVRMYTNPDKVHPTQFFDTVGEALLEFWSLVEKCGKKEGAL</sequence>
<keyword evidence="2" id="KW-1185">Reference proteome</keyword>